<protein>
    <submittedName>
        <fullName evidence="1">Uncharacterized protein</fullName>
    </submittedName>
</protein>
<sequence>MVITMAIQEGTFAEACYNMNSIEELENALQTGADESDMKVWNLTEDEWREQIETAIKEIKEDTE</sequence>
<dbReference type="Proteomes" id="UP000184600">
    <property type="component" value="Unassembled WGS sequence"/>
</dbReference>
<dbReference type="STRING" id="1117707.VQ7734_03639"/>
<evidence type="ECO:0000313" key="2">
    <source>
        <dbReference type="Proteomes" id="UP000184600"/>
    </source>
</evidence>
<gene>
    <name evidence="1" type="ORF">VQ7734_03639</name>
</gene>
<dbReference type="EMBL" id="FRFG01000048">
    <property type="protein sequence ID" value="SHO57869.1"/>
    <property type="molecule type" value="Genomic_DNA"/>
</dbReference>
<evidence type="ECO:0000313" key="1">
    <source>
        <dbReference type="EMBL" id="SHO57869.1"/>
    </source>
</evidence>
<dbReference type="AlphaFoldDB" id="A0A1M7YYV8"/>
<name>A0A1M7YYV8_9VIBR</name>
<reference evidence="2" key="1">
    <citation type="submission" date="2016-12" db="EMBL/GenBank/DDBJ databases">
        <authorList>
            <person name="Rodrigo-Torres L."/>
            <person name="Arahal R.D."/>
            <person name="Lucena T."/>
        </authorList>
    </citation>
    <scope>NUCLEOTIDE SEQUENCE [LARGE SCALE GENOMIC DNA]</scope>
</reference>
<proteinExistence type="predicted"/>
<accession>A0A1M7YYV8</accession>
<keyword evidence="2" id="KW-1185">Reference proteome</keyword>
<organism evidence="1 2">
    <name type="scientific">Vibrio quintilis</name>
    <dbReference type="NCBI Taxonomy" id="1117707"/>
    <lineage>
        <taxon>Bacteria</taxon>
        <taxon>Pseudomonadati</taxon>
        <taxon>Pseudomonadota</taxon>
        <taxon>Gammaproteobacteria</taxon>
        <taxon>Vibrionales</taxon>
        <taxon>Vibrionaceae</taxon>
        <taxon>Vibrio</taxon>
    </lineage>
</organism>